<dbReference type="EMBL" id="KK198754">
    <property type="protein sequence ID" value="KCW87374.1"/>
    <property type="molecule type" value="Genomic_DNA"/>
</dbReference>
<sequence length="84" mass="9799">MLGKCFGGQSVWVSKIYANQKFWVKHRIGPQRFQHWLILTFTFFYGELSLQTFEKMSNQISGFLTPKIVYVSHAAVLNVTQLRT</sequence>
<dbReference type="InParanoid" id="A0A059DA54"/>
<dbReference type="Gramene" id="KCW87374">
    <property type="protein sequence ID" value="KCW87374"/>
    <property type="gene ID" value="EUGRSUZ_B03853"/>
</dbReference>
<name>A0A059DA54_EUCGR</name>
<evidence type="ECO:0000313" key="1">
    <source>
        <dbReference type="EMBL" id="KCW87374.1"/>
    </source>
</evidence>
<proteinExistence type="predicted"/>
<dbReference type="AlphaFoldDB" id="A0A059DA54"/>
<protein>
    <submittedName>
        <fullName evidence="1">Uncharacterized protein</fullName>
    </submittedName>
</protein>
<reference evidence="1" key="1">
    <citation type="submission" date="2013-07" db="EMBL/GenBank/DDBJ databases">
        <title>The genome of Eucalyptus grandis.</title>
        <authorList>
            <person name="Schmutz J."/>
            <person name="Hayes R."/>
            <person name="Myburg A."/>
            <person name="Tuskan G."/>
            <person name="Grattapaglia D."/>
            <person name="Rokhsar D.S."/>
        </authorList>
    </citation>
    <scope>NUCLEOTIDE SEQUENCE</scope>
    <source>
        <tissue evidence="1">Leaf extractions</tissue>
    </source>
</reference>
<organism evidence="1">
    <name type="scientific">Eucalyptus grandis</name>
    <name type="common">Flooded gum</name>
    <dbReference type="NCBI Taxonomy" id="71139"/>
    <lineage>
        <taxon>Eukaryota</taxon>
        <taxon>Viridiplantae</taxon>
        <taxon>Streptophyta</taxon>
        <taxon>Embryophyta</taxon>
        <taxon>Tracheophyta</taxon>
        <taxon>Spermatophyta</taxon>
        <taxon>Magnoliopsida</taxon>
        <taxon>eudicotyledons</taxon>
        <taxon>Gunneridae</taxon>
        <taxon>Pentapetalae</taxon>
        <taxon>rosids</taxon>
        <taxon>malvids</taxon>
        <taxon>Myrtales</taxon>
        <taxon>Myrtaceae</taxon>
        <taxon>Myrtoideae</taxon>
        <taxon>Eucalypteae</taxon>
        <taxon>Eucalyptus</taxon>
    </lineage>
</organism>
<gene>
    <name evidence="1" type="ORF">EUGRSUZ_B03853</name>
</gene>
<accession>A0A059DA54</accession>